<evidence type="ECO:0000256" key="2">
    <source>
        <dbReference type="ARBA" id="ARBA00004988"/>
    </source>
</evidence>
<evidence type="ECO:0000256" key="6">
    <source>
        <dbReference type="ARBA" id="ARBA00023235"/>
    </source>
</evidence>
<dbReference type="InterPro" id="IPR004788">
    <property type="entry name" value="Ribose5P_isomerase_type_A"/>
</dbReference>
<dbReference type="Gene3D" id="3.40.50.1360">
    <property type="match status" value="1"/>
</dbReference>
<dbReference type="GO" id="GO:0005737">
    <property type="term" value="C:cytoplasm"/>
    <property type="evidence" value="ECO:0007669"/>
    <property type="project" value="TreeGrafter"/>
</dbReference>
<dbReference type="UniPathway" id="UPA00115">
    <property type="reaction ID" value="UER00412"/>
</dbReference>
<accession>A0A1E4TWC9</accession>
<keyword evidence="6" id="KW-0413">Isomerase</keyword>
<dbReference type="STRING" id="669874.A0A1E4TWC9"/>
<evidence type="ECO:0000256" key="7">
    <source>
        <dbReference type="ARBA" id="ARBA00029734"/>
    </source>
</evidence>
<evidence type="ECO:0000256" key="3">
    <source>
        <dbReference type="ARBA" id="ARBA00008088"/>
    </source>
</evidence>
<dbReference type="GO" id="GO:0009052">
    <property type="term" value="P:pentose-phosphate shunt, non-oxidative branch"/>
    <property type="evidence" value="ECO:0007669"/>
    <property type="project" value="InterPro"/>
</dbReference>
<evidence type="ECO:0000256" key="4">
    <source>
        <dbReference type="ARBA" id="ARBA00011959"/>
    </source>
</evidence>
<evidence type="ECO:0000313" key="10">
    <source>
        <dbReference type="Proteomes" id="UP000094236"/>
    </source>
</evidence>
<dbReference type="PANTHER" id="PTHR11934">
    <property type="entry name" value="RIBOSE-5-PHOSPHATE ISOMERASE"/>
    <property type="match status" value="1"/>
</dbReference>
<dbReference type="Proteomes" id="UP000094236">
    <property type="component" value="Unassembled WGS sequence"/>
</dbReference>
<proteinExistence type="inferred from homology"/>
<dbReference type="PANTHER" id="PTHR11934:SF0">
    <property type="entry name" value="RIBOSE-5-PHOSPHATE ISOMERASE"/>
    <property type="match status" value="1"/>
</dbReference>
<dbReference type="CDD" id="cd01398">
    <property type="entry name" value="RPI_A"/>
    <property type="match status" value="1"/>
</dbReference>
<evidence type="ECO:0000256" key="1">
    <source>
        <dbReference type="ARBA" id="ARBA00001713"/>
    </source>
</evidence>
<evidence type="ECO:0000313" key="9">
    <source>
        <dbReference type="EMBL" id="ODV96034.1"/>
    </source>
</evidence>
<dbReference type="Gene3D" id="3.30.70.260">
    <property type="match status" value="1"/>
</dbReference>
<dbReference type="OrthoDB" id="1555531at2759"/>
<organism evidence="9 10">
    <name type="scientific">Pachysolen tannophilus NRRL Y-2460</name>
    <dbReference type="NCBI Taxonomy" id="669874"/>
    <lineage>
        <taxon>Eukaryota</taxon>
        <taxon>Fungi</taxon>
        <taxon>Dikarya</taxon>
        <taxon>Ascomycota</taxon>
        <taxon>Saccharomycotina</taxon>
        <taxon>Pichiomycetes</taxon>
        <taxon>Pachysolenaceae</taxon>
        <taxon>Pachysolen</taxon>
    </lineage>
</organism>
<name>A0A1E4TWC9_PACTA</name>
<dbReference type="GO" id="GO:0008615">
    <property type="term" value="P:pyridoxine biosynthetic process"/>
    <property type="evidence" value="ECO:0007669"/>
    <property type="project" value="EnsemblFungi"/>
</dbReference>
<dbReference type="NCBIfam" id="TIGR00021">
    <property type="entry name" value="rpiA"/>
    <property type="match status" value="1"/>
</dbReference>
<gene>
    <name evidence="9" type="ORF">PACTADRAFT_41896</name>
</gene>
<dbReference type="FunFam" id="3.40.50.1360:FF:000014">
    <property type="entry name" value="Ribose 5-phosphate isomerase"/>
    <property type="match status" value="1"/>
</dbReference>
<dbReference type="EMBL" id="KV454013">
    <property type="protein sequence ID" value="ODV96034.1"/>
    <property type="molecule type" value="Genomic_DNA"/>
</dbReference>
<dbReference type="SUPFAM" id="SSF75445">
    <property type="entry name" value="D-ribose-5-phosphate isomerase (RpiA), lid domain"/>
    <property type="match status" value="1"/>
</dbReference>
<dbReference type="GO" id="GO:0006014">
    <property type="term" value="P:D-ribose metabolic process"/>
    <property type="evidence" value="ECO:0007669"/>
    <property type="project" value="TreeGrafter"/>
</dbReference>
<dbReference type="SUPFAM" id="SSF100950">
    <property type="entry name" value="NagB/RpiA/CoA transferase-like"/>
    <property type="match status" value="1"/>
</dbReference>
<reference evidence="10" key="1">
    <citation type="submission" date="2016-05" db="EMBL/GenBank/DDBJ databases">
        <title>Comparative genomics of biotechnologically important yeasts.</title>
        <authorList>
            <consortium name="DOE Joint Genome Institute"/>
            <person name="Riley R."/>
            <person name="Haridas S."/>
            <person name="Wolfe K.H."/>
            <person name="Lopes M.R."/>
            <person name="Hittinger C.T."/>
            <person name="Goker M."/>
            <person name="Salamov A."/>
            <person name="Wisecaver J."/>
            <person name="Long T.M."/>
            <person name="Aerts A.L."/>
            <person name="Barry K."/>
            <person name="Choi C."/>
            <person name="Clum A."/>
            <person name="Coughlan A.Y."/>
            <person name="Deshpande S."/>
            <person name="Douglass A.P."/>
            <person name="Hanson S.J."/>
            <person name="Klenk H.-P."/>
            <person name="Labutti K."/>
            <person name="Lapidus A."/>
            <person name="Lindquist E."/>
            <person name="Lipzen A."/>
            <person name="Meier-Kolthoff J.P."/>
            <person name="Ohm R.A."/>
            <person name="Otillar R.P."/>
            <person name="Pangilinan J."/>
            <person name="Peng Y."/>
            <person name="Rokas A."/>
            <person name="Rosa C.A."/>
            <person name="Scheuner C."/>
            <person name="Sibirny A.A."/>
            <person name="Slot J.C."/>
            <person name="Stielow J.B."/>
            <person name="Sun H."/>
            <person name="Kurtzman C.P."/>
            <person name="Blackwell M."/>
            <person name="Grigoriev I.V."/>
            <person name="Jeffries T.W."/>
        </authorList>
    </citation>
    <scope>NUCLEOTIDE SEQUENCE [LARGE SCALE GENOMIC DNA]</scope>
    <source>
        <strain evidence="10">NRRL Y-2460</strain>
    </source>
</reference>
<comment type="pathway">
    <text evidence="2">Carbohydrate degradation; pentose phosphate pathway; D-ribose 5-phosphate from D-ribulose 5-phosphate (non-oxidative stage): step 1/1.</text>
</comment>
<sequence>MTSLVEQSKKSAAYQAVDDNLKPSYKIIGIGSGSTVVYVAERIGQLSNKSQFTCIPTGFQSKQLILSNGLKLGSIEEFPNIDITFDGADEIDSDLNVIKGGGACLMQEKLVASCSKKFIIVADFRKKSPTGQLGVNWRKGVPIEIIPASYTKILKELKEFGAVKAEVRSGGSAKAGPVITDNGMFIIDADFGAIPPAEVSKLHNKIKFLTGVVDVGLFVNMVEKTYIGEENGSVSTMGN</sequence>
<dbReference type="GO" id="GO:0004751">
    <property type="term" value="F:ribose-5-phosphate isomerase activity"/>
    <property type="evidence" value="ECO:0007669"/>
    <property type="project" value="UniProtKB-EC"/>
</dbReference>
<protein>
    <recommendedName>
        <fullName evidence="5">Ribose-5-phosphate isomerase</fullName>
        <ecNumber evidence="4">5.3.1.6</ecNumber>
    </recommendedName>
    <alternativeName>
        <fullName evidence="8">D-ribose-5-phosphate ketol-isomerase</fullName>
    </alternativeName>
    <alternativeName>
        <fullName evidence="7">Phosphoriboisomerase</fullName>
    </alternativeName>
</protein>
<dbReference type="InterPro" id="IPR037171">
    <property type="entry name" value="NagB/RpiA_transferase-like"/>
</dbReference>
<dbReference type="AlphaFoldDB" id="A0A1E4TWC9"/>
<evidence type="ECO:0000256" key="8">
    <source>
        <dbReference type="ARBA" id="ARBA00032273"/>
    </source>
</evidence>
<comment type="catalytic activity">
    <reaction evidence="1">
        <text>aldehydo-D-ribose 5-phosphate = D-ribulose 5-phosphate</text>
        <dbReference type="Rhea" id="RHEA:14657"/>
        <dbReference type="ChEBI" id="CHEBI:58121"/>
        <dbReference type="ChEBI" id="CHEBI:58273"/>
        <dbReference type="EC" id="5.3.1.6"/>
    </reaction>
</comment>
<dbReference type="Pfam" id="PF06026">
    <property type="entry name" value="Rib_5-P_isom_A"/>
    <property type="match status" value="1"/>
</dbReference>
<dbReference type="EC" id="5.3.1.6" evidence="4"/>
<keyword evidence="10" id="KW-1185">Reference proteome</keyword>
<evidence type="ECO:0000256" key="5">
    <source>
        <dbReference type="ARBA" id="ARBA00019150"/>
    </source>
</evidence>
<comment type="similarity">
    <text evidence="3">Belongs to the ribose 5-phosphate isomerase family.</text>
</comment>